<accession>A0A6C0DLY8</accession>
<organism evidence="1">
    <name type="scientific">viral metagenome</name>
    <dbReference type="NCBI Taxonomy" id="1070528"/>
    <lineage>
        <taxon>unclassified sequences</taxon>
        <taxon>metagenomes</taxon>
        <taxon>organismal metagenomes</taxon>
    </lineage>
</organism>
<proteinExistence type="predicted"/>
<dbReference type="EMBL" id="MN739627">
    <property type="protein sequence ID" value="QHT16869.1"/>
    <property type="molecule type" value="Genomic_DNA"/>
</dbReference>
<protein>
    <submittedName>
        <fullName evidence="1">Uncharacterized protein</fullName>
    </submittedName>
</protein>
<evidence type="ECO:0000313" key="1">
    <source>
        <dbReference type="EMBL" id="QHT16869.1"/>
    </source>
</evidence>
<reference evidence="1" key="1">
    <citation type="journal article" date="2020" name="Nature">
        <title>Giant virus diversity and host interactions through global metagenomics.</title>
        <authorList>
            <person name="Schulz F."/>
            <person name="Roux S."/>
            <person name="Paez-Espino D."/>
            <person name="Jungbluth S."/>
            <person name="Walsh D.A."/>
            <person name="Denef V.J."/>
            <person name="McMahon K.D."/>
            <person name="Konstantinidis K.T."/>
            <person name="Eloe-Fadrosh E.A."/>
            <person name="Kyrpides N.C."/>
            <person name="Woyke T."/>
        </authorList>
    </citation>
    <scope>NUCLEOTIDE SEQUENCE</scope>
    <source>
        <strain evidence="1">GVMAG-M-3300023174-207</strain>
    </source>
</reference>
<name>A0A6C0DLY8_9ZZZZ</name>
<dbReference type="AlphaFoldDB" id="A0A6C0DLY8"/>
<sequence length="105" mass="12532">MKSIPPYINPSNISNFKTIREERELVRFKKEVLEFMLTDDFISGKNRGFELSNSDGKILYEKSLVDKCIEELKKLGWECKEWRTCVYIYPPNDEPKIFKYEVLDI</sequence>